<reference evidence="3 4" key="1">
    <citation type="submission" date="2018-08" db="EMBL/GenBank/DDBJ databases">
        <title>Lysobacter sp. zong2l5, whole genome shotgun sequence.</title>
        <authorList>
            <person name="Zhang X."/>
            <person name="Feng G."/>
            <person name="Zhu H."/>
        </authorList>
    </citation>
    <scope>NUCLEOTIDE SEQUENCE [LARGE SCALE GENOMIC DNA]</scope>
    <source>
        <strain evidence="4">zong2l5</strain>
    </source>
</reference>
<evidence type="ECO:0000313" key="3">
    <source>
        <dbReference type="EMBL" id="RDZ27189.1"/>
    </source>
</evidence>
<protein>
    <submittedName>
        <fullName evidence="3">Peptide-binding protein</fullName>
    </submittedName>
</protein>
<dbReference type="Proteomes" id="UP000264492">
    <property type="component" value="Unassembled WGS sequence"/>
</dbReference>
<feature type="domain" description="SH3" evidence="2">
    <location>
        <begin position="58"/>
        <end position="114"/>
    </location>
</feature>
<dbReference type="OrthoDB" id="1030757at2"/>
<evidence type="ECO:0000259" key="2">
    <source>
        <dbReference type="PROSITE" id="PS50002"/>
    </source>
</evidence>
<dbReference type="RefSeq" id="WP_115859566.1">
    <property type="nucleotide sequence ID" value="NZ_QTSU01000002.1"/>
</dbReference>
<proteinExistence type="predicted"/>
<sequence length="117" mass="13231">MRRARVVVAHRAPDRPPIRVARGQRVTLGDRDRDWPQFVWTTLAEGHGGWVPAALFDGDHGPATALNDYDTRELDAEADEIVTLQYELADWWWASNARGDEGWIPTRALDLIDEDGP</sequence>
<comment type="caution">
    <text evidence="3">The sequence shown here is derived from an EMBL/GenBank/DDBJ whole genome shotgun (WGS) entry which is preliminary data.</text>
</comment>
<dbReference type="PIRSF" id="PIRSF034961">
    <property type="entry name" value="UCP034961_SH3_2"/>
    <property type="match status" value="1"/>
</dbReference>
<keyword evidence="1" id="KW-0728">SH3 domain</keyword>
<dbReference type="SUPFAM" id="SSF50044">
    <property type="entry name" value="SH3-domain"/>
    <property type="match status" value="1"/>
</dbReference>
<accession>A0A371JZU6</accession>
<dbReference type="InterPro" id="IPR001452">
    <property type="entry name" value="SH3_domain"/>
</dbReference>
<dbReference type="Gene3D" id="2.30.30.40">
    <property type="entry name" value="SH3 Domains"/>
    <property type="match status" value="1"/>
</dbReference>
<dbReference type="Pfam" id="PF07653">
    <property type="entry name" value="SH3_2"/>
    <property type="match status" value="1"/>
</dbReference>
<dbReference type="InterPro" id="IPR014593">
    <property type="entry name" value="UCP034961_SH3_2"/>
</dbReference>
<gene>
    <name evidence="3" type="ORF">DX914_13115</name>
</gene>
<dbReference type="EMBL" id="QTSU01000002">
    <property type="protein sequence ID" value="RDZ27189.1"/>
    <property type="molecule type" value="Genomic_DNA"/>
</dbReference>
<organism evidence="3 4">
    <name type="scientific">Lysobacter silvisoli</name>
    <dbReference type="NCBI Taxonomy" id="2293254"/>
    <lineage>
        <taxon>Bacteria</taxon>
        <taxon>Pseudomonadati</taxon>
        <taxon>Pseudomonadota</taxon>
        <taxon>Gammaproteobacteria</taxon>
        <taxon>Lysobacterales</taxon>
        <taxon>Lysobacteraceae</taxon>
        <taxon>Lysobacter</taxon>
    </lineage>
</organism>
<evidence type="ECO:0000313" key="4">
    <source>
        <dbReference type="Proteomes" id="UP000264492"/>
    </source>
</evidence>
<dbReference type="PROSITE" id="PS50002">
    <property type="entry name" value="SH3"/>
    <property type="match status" value="1"/>
</dbReference>
<dbReference type="InterPro" id="IPR036028">
    <property type="entry name" value="SH3-like_dom_sf"/>
</dbReference>
<dbReference type="AlphaFoldDB" id="A0A371JZU6"/>
<name>A0A371JZU6_9GAMM</name>
<dbReference type="CDD" id="cd00174">
    <property type="entry name" value="SH3"/>
    <property type="match status" value="1"/>
</dbReference>
<keyword evidence="4" id="KW-1185">Reference proteome</keyword>
<evidence type="ECO:0000256" key="1">
    <source>
        <dbReference type="ARBA" id="ARBA00022443"/>
    </source>
</evidence>